<name>A0A3N5BCW6_9BACI</name>
<dbReference type="RefSeq" id="WP_124219356.1">
    <property type="nucleotide sequence ID" value="NZ_RKRF01000007.1"/>
</dbReference>
<accession>A0A3N5BCW6</accession>
<evidence type="ECO:0000313" key="2">
    <source>
        <dbReference type="Proteomes" id="UP000276443"/>
    </source>
</evidence>
<dbReference type="AlphaFoldDB" id="A0A3N5BCW6"/>
<proteinExistence type="predicted"/>
<comment type="caution">
    <text evidence="1">The sequence shown here is derived from an EMBL/GenBank/DDBJ whole genome shotgun (WGS) entry which is preliminary data.</text>
</comment>
<keyword evidence="2" id="KW-1185">Reference proteome</keyword>
<gene>
    <name evidence="1" type="ORF">EDC24_0454</name>
</gene>
<reference evidence="1 2" key="1">
    <citation type="submission" date="2018-11" db="EMBL/GenBank/DDBJ databases">
        <title>Genomic Encyclopedia of Type Strains, Phase IV (KMG-IV): sequencing the most valuable type-strain genomes for metagenomic binning, comparative biology and taxonomic classification.</title>
        <authorList>
            <person name="Goeker M."/>
        </authorList>
    </citation>
    <scope>NUCLEOTIDE SEQUENCE [LARGE SCALE GENOMIC DNA]</scope>
    <source>
        <strain evidence="1 2">DSM 18090</strain>
    </source>
</reference>
<organism evidence="1 2">
    <name type="scientific">Aquisalibacillus elongatus</name>
    <dbReference type="NCBI Taxonomy" id="485577"/>
    <lineage>
        <taxon>Bacteria</taxon>
        <taxon>Bacillati</taxon>
        <taxon>Bacillota</taxon>
        <taxon>Bacilli</taxon>
        <taxon>Bacillales</taxon>
        <taxon>Bacillaceae</taxon>
        <taxon>Aquisalibacillus</taxon>
    </lineage>
</organism>
<sequence length="99" mass="11741">MRIVFWIVVCFFVFYLGLQTATVQDESVNTAVIQNEDDLKQSSISYEENFQEKHDDVLDQETEETKSSFYQVAVVFENVVKTFFSMLFQFLYRFSAMFL</sequence>
<evidence type="ECO:0000313" key="1">
    <source>
        <dbReference type="EMBL" id="RPF55576.1"/>
    </source>
</evidence>
<dbReference type="Proteomes" id="UP000276443">
    <property type="component" value="Unassembled WGS sequence"/>
</dbReference>
<protein>
    <submittedName>
        <fullName evidence="1">Uncharacterized protein</fullName>
    </submittedName>
</protein>
<dbReference type="EMBL" id="RKRF01000007">
    <property type="protein sequence ID" value="RPF55576.1"/>
    <property type="molecule type" value="Genomic_DNA"/>
</dbReference>